<name>A0A0V1BU09_TRISP</name>
<comment type="caution">
    <text evidence="1">The sequence shown here is derived from an EMBL/GenBank/DDBJ whole genome shotgun (WGS) entry which is preliminary data.</text>
</comment>
<proteinExistence type="predicted"/>
<accession>A0A0V1BU09</accession>
<dbReference type="Proteomes" id="UP000054776">
    <property type="component" value="Unassembled WGS sequence"/>
</dbReference>
<reference evidence="1 2" key="1">
    <citation type="submission" date="2015-01" db="EMBL/GenBank/DDBJ databases">
        <title>Evolution of Trichinella species and genotypes.</title>
        <authorList>
            <person name="Korhonen P.K."/>
            <person name="Edoardo P."/>
            <person name="Giuseppe L.R."/>
            <person name="Gasser R.B."/>
        </authorList>
    </citation>
    <scope>NUCLEOTIDE SEQUENCE [LARGE SCALE GENOMIC DNA]</scope>
    <source>
        <strain evidence="1">ISS3</strain>
    </source>
</reference>
<evidence type="ECO:0000313" key="2">
    <source>
        <dbReference type="Proteomes" id="UP000054776"/>
    </source>
</evidence>
<dbReference type="AlphaFoldDB" id="A0A0V1BU09"/>
<protein>
    <submittedName>
        <fullName evidence="1">Uncharacterized protein</fullName>
    </submittedName>
</protein>
<dbReference type="InParanoid" id="A0A0V1BU09"/>
<gene>
    <name evidence="1" type="ORF">T01_5160</name>
</gene>
<organism evidence="1 2">
    <name type="scientific">Trichinella spiralis</name>
    <name type="common">Trichina worm</name>
    <dbReference type="NCBI Taxonomy" id="6334"/>
    <lineage>
        <taxon>Eukaryota</taxon>
        <taxon>Metazoa</taxon>
        <taxon>Ecdysozoa</taxon>
        <taxon>Nematoda</taxon>
        <taxon>Enoplea</taxon>
        <taxon>Dorylaimia</taxon>
        <taxon>Trichinellida</taxon>
        <taxon>Trichinellidae</taxon>
        <taxon>Trichinella</taxon>
    </lineage>
</organism>
<keyword evidence="2" id="KW-1185">Reference proteome</keyword>
<dbReference type="OrthoDB" id="10641201at2759"/>
<dbReference type="EMBL" id="JYDH01000012">
    <property type="protein sequence ID" value="KRY40431.1"/>
    <property type="molecule type" value="Genomic_DNA"/>
</dbReference>
<sequence>MPDQRHKMCSGLVRRPNNAAITVIARRRRTGVDGWIRLVCFAWLPPDLLPLFHGSRFMGNILAFKRQIKATEISFPRGPDLLCLRRISEQGPPPILRPKFPSTSTGTARCQQPYYRVSLHPLQMLMYEPVGGSVRLRCSGSKYNISVLLYLILITKEWGYCRQSERTCASGLSMVGSCGDDKQF</sequence>
<evidence type="ECO:0000313" key="1">
    <source>
        <dbReference type="EMBL" id="KRY40431.1"/>
    </source>
</evidence>